<organism evidence="3 5">
    <name type="scientific">Aquisalinus luteolus</name>
    <dbReference type="NCBI Taxonomy" id="1566827"/>
    <lineage>
        <taxon>Bacteria</taxon>
        <taxon>Pseudomonadati</taxon>
        <taxon>Pseudomonadota</taxon>
        <taxon>Alphaproteobacteria</taxon>
        <taxon>Parvularculales</taxon>
        <taxon>Parvularculaceae</taxon>
        <taxon>Aquisalinus</taxon>
    </lineage>
</organism>
<comment type="subcellular location">
    <subcellularLocation>
        <location evidence="1">Periplasm</location>
    </subcellularLocation>
</comment>
<dbReference type="GO" id="GO:0044780">
    <property type="term" value="P:bacterial-type flagellum assembly"/>
    <property type="evidence" value="ECO:0007669"/>
    <property type="project" value="InterPro"/>
</dbReference>
<evidence type="ECO:0000313" key="4">
    <source>
        <dbReference type="EMBL" id="NHK26325.1"/>
    </source>
</evidence>
<keyword evidence="1" id="KW-0732">Signal</keyword>
<dbReference type="PANTHER" id="PTHR36307:SF1">
    <property type="entry name" value="FLAGELLA BASAL BODY P-RING FORMATION PROTEIN FLGA"/>
    <property type="match status" value="1"/>
</dbReference>
<dbReference type="Proteomes" id="UP000818603">
    <property type="component" value="Unassembled WGS sequence"/>
</dbReference>
<reference evidence="3" key="3">
    <citation type="submission" date="2020-09" db="EMBL/GenBank/DDBJ databases">
        <authorList>
            <person name="Sun Q."/>
            <person name="Zhou Y."/>
        </authorList>
    </citation>
    <scope>NUCLEOTIDE SEQUENCE</scope>
    <source>
        <strain evidence="3">CGMCC 1.14984</strain>
    </source>
</reference>
<dbReference type="Gene3D" id="2.30.30.760">
    <property type="match status" value="1"/>
</dbReference>
<protein>
    <recommendedName>
        <fullName evidence="1">Flagella basal body P-ring formation protein FlgA</fullName>
    </recommendedName>
</protein>
<proteinExistence type="inferred from homology"/>
<keyword evidence="6" id="KW-1185">Reference proteome</keyword>
<dbReference type="NCBIfam" id="TIGR03170">
    <property type="entry name" value="flgA_cterm"/>
    <property type="match status" value="1"/>
</dbReference>
<dbReference type="GO" id="GO:0042597">
    <property type="term" value="C:periplasmic space"/>
    <property type="evidence" value="ECO:0007669"/>
    <property type="project" value="UniProtKB-SubCell"/>
</dbReference>
<keyword evidence="4" id="KW-0966">Cell projection</keyword>
<comment type="caution">
    <text evidence="3">The sequence shown here is derived from an EMBL/GenBank/DDBJ whole genome shotgun (WGS) entry which is preliminary data.</text>
</comment>
<comment type="similarity">
    <text evidence="1">Belongs to the FlgA family.</text>
</comment>
<accession>A0A8J3A4B4</accession>
<keyword evidence="1" id="KW-1005">Bacterial flagellum biogenesis</keyword>
<dbReference type="InterPro" id="IPR039246">
    <property type="entry name" value="Flagellar_FlgA"/>
</dbReference>
<evidence type="ECO:0000259" key="2">
    <source>
        <dbReference type="Pfam" id="PF13144"/>
    </source>
</evidence>
<dbReference type="Proteomes" id="UP000621856">
    <property type="component" value="Unassembled WGS sequence"/>
</dbReference>
<evidence type="ECO:0000313" key="6">
    <source>
        <dbReference type="Proteomes" id="UP000818603"/>
    </source>
</evidence>
<dbReference type="PANTHER" id="PTHR36307">
    <property type="entry name" value="FLAGELLA BASAL BODY P-RING FORMATION PROTEIN FLGA"/>
    <property type="match status" value="1"/>
</dbReference>
<dbReference type="InterPro" id="IPR017585">
    <property type="entry name" value="SAF_FlgA"/>
</dbReference>
<name>A0A8J3A4B4_9PROT</name>
<dbReference type="EMBL" id="BMGZ01000001">
    <property type="protein sequence ID" value="GGH91992.1"/>
    <property type="molecule type" value="Genomic_DNA"/>
</dbReference>
<evidence type="ECO:0000313" key="5">
    <source>
        <dbReference type="Proteomes" id="UP000621856"/>
    </source>
</evidence>
<feature type="chain" id="PRO_5035342330" description="Flagella basal body P-ring formation protein FlgA" evidence="1">
    <location>
        <begin position="21"/>
        <end position="140"/>
    </location>
</feature>
<feature type="domain" description="Flagella basal body P-ring formation protein FlgA SAF" evidence="2">
    <location>
        <begin position="23"/>
        <end position="139"/>
    </location>
</feature>
<keyword evidence="4" id="KW-0969">Cilium</keyword>
<comment type="function">
    <text evidence="1">Involved in the assembly process of the P-ring formation. It may associate with FlgF on the rod constituting a structure essential for the P-ring assembly or may act as a modulator protein for the P-ring assembly.</text>
</comment>
<reference evidence="4 6" key="2">
    <citation type="submission" date="2020-02" db="EMBL/GenBank/DDBJ databases">
        <title>Genome sequence of Parvularcula flava strain NH6-79.</title>
        <authorList>
            <person name="Abdul Karim M.H."/>
            <person name="Lam M.Q."/>
            <person name="Chen S.J."/>
            <person name="Yahya A."/>
            <person name="Shahir S."/>
            <person name="Shamsir M.S."/>
            <person name="Chong C.S."/>
        </authorList>
    </citation>
    <scope>NUCLEOTIDE SEQUENCE [LARGE SCALE GENOMIC DNA]</scope>
    <source>
        <strain evidence="4 6">NH6-79</strain>
    </source>
</reference>
<keyword evidence="1" id="KW-0574">Periplasm</keyword>
<dbReference type="EMBL" id="VCJR02000001">
    <property type="protein sequence ID" value="NHK26325.1"/>
    <property type="molecule type" value="Genomic_DNA"/>
</dbReference>
<sequence>MKKLVAIIALIAGTGSPAIAADVMAVTTLERGRILSVSDIDIYPAAGEDPYMVHQAYVGKQLKRTVYAGSEISPMHLQEPVLVQRNAMVTMTYKFGTLTIVTSGRALGNGSTGELVDVMNLESRKTVRALVTGPDQVIVQ</sequence>
<dbReference type="AlphaFoldDB" id="A0A8J3A4B4"/>
<gene>
    <name evidence="4" type="primary">flgA</name>
    <name evidence="4" type="ORF">FF098_000215</name>
    <name evidence="3" type="ORF">GCM10011355_00440</name>
</gene>
<feature type="signal peptide" evidence="1">
    <location>
        <begin position="1"/>
        <end position="20"/>
    </location>
</feature>
<dbReference type="Pfam" id="PF13144">
    <property type="entry name" value="ChapFlgA"/>
    <property type="match status" value="1"/>
</dbReference>
<keyword evidence="4" id="KW-0282">Flagellum</keyword>
<reference evidence="3" key="1">
    <citation type="journal article" date="2014" name="Int. J. Syst. Evol. Microbiol.">
        <title>Complete genome sequence of Corynebacterium casei LMG S-19264T (=DSM 44701T), isolated from a smear-ripened cheese.</title>
        <authorList>
            <consortium name="US DOE Joint Genome Institute (JGI-PGF)"/>
            <person name="Walter F."/>
            <person name="Albersmeier A."/>
            <person name="Kalinowski J."/>
            <person name="Ruckert C."/>
        </authorList>
    </citation>
    <scope>NUCLEOTIDE SEQUENCE</scope>
    <source>
        <strain evidence="3">CGMCC 1.14984</strain>
    </source>
</reference>
<dbReference type="RefSeq" id="WP_155135667.1">
    <property type="nucleotide sequence ID" value="NZ_BMGZ01000001.1"/>
</dbReference>
<evidence type="ECO:0000313" key="3">
    <source>
        <dbReference type="EMBL" id="GGH91992.1"/>
    </source>
</evidence>
<evidence type="ECO:0000256" key="1">
    <source>
        <dbReference type="RuleBase" id="RU362063"/>
    </source>
</evidence>